<organism evidence="2 3">
    <name type="scientific">Oesophagostomum dentatum</name>
    <name type="common">Nodular worm</name>
    <dbReference type="NCBI Taxonomy" id="61180"/>
    <lineage>
        <taxon>Eukaryota</taxon>
        <taxon>Metazoa</taxon>
        <taxon>Ecdysozoa</taxon>
        <taxon>Nematoda</taxon>
        <taxon>Chromadorea</taxon>
        <taxon>Rhabditida</taxon>
        <taxon>Rhabditina</taxon>
        <taxon>Rhabditomorpha</taxon>
        <taxon>Strongyloidea</taxon>
        <taxon>Strongylidae</taxon>
        <taxon>Oesophagostomum</taxon>
    </lineage>
</organism>
<keyword evidence="3" id="KW-1185">Reference proteome</keyword>
<name>A0A0B1SL47_OESDE</name>
<accession>A0A0B1SL47</accession>
<gene>
    <name evidence="2" type="ORF">OESDEN_16337</name>
</gene>
<comment type="similarity">
    <text evidence="1">Belongs to the reduced folate carrier (RFC) transporter (TC 2.A.48) family.</text>
</comment>
<dbReference type="PANTHER" id="PTHR10686">
    <property type="entry name" value="FOLATE TRANSPORTER"/>
    <property type="match status" value="1"/>
</dbReference>
<proteinExistence type="inferred from homology"/>
<evidence type="ECO:0000313" key="3">
    <source>
        <dbReference type="Proteomes" id="UP000053660"/>
    </source>
</evidence>
<sequence>LNFQVPIFILTDILRYKPIIALEGLASAAEIAYYSYLYAIVDEKNYKRVTSYIRSAALVGKLLSYGLAQILVSTKVGSYLFLNQIRIDYCIHRK</sequence>
<dbReference type="AlphaFoldDB" id="A0A0B1SL47"/>
<dbReference type="Proteomes" id="UP000053660">
    <property type="component" value="Unassembled WGS sequence"/>
</dbReference>
<feature type="non-terminal residue" evidence="2">
    <location>
        <position position="1"/>
    </location>
</feature>
<dbReference type="EMBL" id="KN570870">
    <property type="protein sequence ID" value="KHJ83955.1"/>
    <property type="molecule type" value="Genomic_DNA"/>
</dbReference>
<dbReference type="InterPro" id="IPR002666">
    <property type="entry name" value="Folate_carrier"/>
</dbReference>
<dbReference type="GO" id="GO:0090482">
    <property type="term" value="F:vitamin transmembrane transporter activity"/>
    <property type="evidence" value="ECO:0007669"/>
    <property type="project" value="InterPro"/>
</dbReference>
<dbReference type="OrthoDB" id="18814at2759"/>
<protein>
    <submittedName>
        <fullName evidence="2">Uncharacterized protein</fullName>
    </submittedName>
</protein>
<evidence type="ECO:0000256" key="1">
    <source>
        <dbReference type="ARBA" id="ARBA00005773"/>
    </source>
</evidence>
<reference evidence="2 3" key="1">
    <citation type="submission" date="2014-03" db="EMBL/GenBank/DDBJ databases">
        <title>Draft genome of the hookworm Oesophagostomum dentatum.</title>
        <authorList>
            <person name="Mitreva M."/>
        </authorList>
    </citation>
    <scope>NUCLEOTIDE SEQUENCE [LARGE SCALE GENOMIC DNA]</scope>
    <source>
        <strain evidence="2 3">OD-Hann</strain>
    </source>
</reference>
<dbReference type="PANTHER" id="PTHR10686:SF20">
    <property type="entry name" value="FOLATE TRANSPORTER 1"/>
    <property type="match status" value="1"/>
</dbReference>
<dbReference type="Pfam" id="PF01770">
    <property type="entry name" value="Folate_carrier"/>
    <property type="match status" value="1"/>
</dbReference>
<dbReference type="GO" id="GO:0005886">
    <property type="term" value="C:plasma membrane"/>
    <property type="evidence" value="ECO:0007669"/>
    <property type="project" value="TreeGrafter"/>
</dbReference>
<evidence type="ECO:0000313" key="2">
    <source>
        <dbReference type="EMBL" id="KHJ83955.1"/>
    </source>
</evidence>